<gene>
    <name evidence="9" type="ORF">FUAX_23060</name>
</gene>
<dbReference type="InterPro" id="IPR014284">
    <property type="entry name" value="RNA_pol_sigma-70_dom"/>
</dbReference>
<name>A0AAU9D5U5_9BACT</name>
<organism evidence="9 10">
    <name type="scientific">Fulvitalea axinellae</name>
    <dbReference type="NCBI Taxonomy" id="1182444"/>
    <lineage>
        <taxon>Bacteria</taxon>
        <taxon>Pseudomonadati</taxon>
        <taxon>Bacteroidota</taxon>
        <taxon>Cytophagia</taxon>
        <taxon>Cytophagales</taxon>
        <taxon>Persicobacteraceae</taxon>
        <taxon>Fulvitalea</taxon>
    </lineage>
</organism>
<evidence type="ECO:0000313" key="9">
    <source>
        <dbReference type="EMBL" id="BDD09874.1"/>
    </source>
</evidence>
<reference evidence="9 10" key="1">
    <citation type="submission" date="2021-12" db="EMBL/GenBank/DDBJ databases">
        <title>Genome sequencing of bacteria with rrn-lacking chromosome and rrn-plasmid.</title>
        <authorList>
            <person name="Anda M."/>
            <person name="Iwasaki W."/>
        </authorList>
    </citation>
    <scope>NUCLEOTIDE SEQUENCE [LARGE SCALE GENOMIC DNA]</scope>
    <source>
        <strain evidence="9 10">DSM 100852</strain>
    </source>
</reference>
<dbReference type="GO" id="GO:0016987">
    <property type="term" value="F:sigma factor activity"/>
    <property type="evidence" value="ECO:0007669"/>
    <property type="project" value="UniProtKB-KW"/>
</dbReference>
<dbReference type="Gene3D" id="1.10.1740.10">
    <property type="match status" value="1"/>
</dbReference>
<dbReference type="InterPro" id="IPR036388">
    <property type="entry name" value="WH-like_DNA-bd_sf"/>
</dbReference>
<dbReference type="PANTHER" id="PTHR43133:SF51">
    <property type="entry name" value="RNA POLYMERASE SIGMA FACTOR"/>
    <property type="match status" value="1"/>
</dbReference>
<feature type="domain" description="RNA polymerase sigma-70 region 2" evidence="7">
    <location>
        <begin position="23"/>
        <end position="89"/>
    </location>
</feature>
<dbReference type="GO" id="GO:0006352">
    <property type="term" value="P:DNA-templated transcription initiation"/>
    <property type="evidence" value="ECO:0007669"/>
    <property type="project" value="InterPro"/>
</dbReference>
<evidence type="ECO:0000256" key="6">
    <source>
        <dbReference type="RuleBase" id="RU000716"/>
    </source>
</evidence>
<dbReference type="SUPFAM" id="SSF88659">
    <property type="entry name" value="Sigma3 and sigma4 domains of RNA polymerase sigma factors"/>
    <property type="match status" value="1"/>
</dbReference>
<evidence type="ECO:0000259" key="7">
    <source>
        <dbReference type="Pfam" id="PF04542"/>
    </source>
</evidence>
<dbReference type="Proteomes" id="UP001348817">
    <property type="component" value="Chromosome"/>
</dbReference>
<protein>
    <recommendedName>
        <fullName evidence="6">RNA polymerase sigma factor</fullName>
    </recommendedName>
</protein>
<evidence type="ECO:0000256" key="5">
    <source>
        <dbReference type="ARBA" id="ARBA00023163"/>
    </source>
</evidence>
<keyword evidence="3 6" id="KW-0731">Sigma factor</keyword>
<dbReference type="CDD" id="cd06171">
    <property type="entry name" value="Sigma70_r4"/>
    <property type="match status" value="1"/>
</dbReference>
<dbReference type="InterPro" id="IPR000838">
    <property type="entry name" value="RNA_pol_sigma70_ECF_CS"/>
</dbReference>
<sequence length="186" mass="22240">MSNHELINNLRNPETRDKAFVTLVGQFQERIYWHIRKIVIDHDDADDLVQDTFIKVWKNIDKFREESDIYTWIYRISTNECLNFLRKKKNRFFLPIHDVEAELKEKLTNSAHIDGEKIEMVLQEALLTLPTQQRLIFNMRYFDDLKFSEIADILEKSLGAVKANYHHARKKVESHVKSRDLNHEKS</sequence>
<keyword evidence="5 6" id="KW-0804">Transcription</keyword>
<dbReference type="AlphaFoldDB" id="A0AAU9D5U5"/>
<dbReference type="PANTHER" id="PTHR43133">
    <property type="entry name" value="RNA POLYMERASE ECF-TYPE SIGMA FACTO"/>
    <property type="match status" value="1"/>
</dbReference>
<accession>A0AAU9D5U5</accession>
<comment type="similarity">
    <text evidence="1 6">Belongs to the sigma-70 factor family. ECF subfamily.</text>
</comment>
<dbReference type="Pfam" id="PF04542">
    <property type="entry name" value="Sigma70_r2"/>
    <property type="match status" value="1"/>
</dbReference>
<dbReference type="EMBL" id="AP025314">
    <property type="protein sequence ID" value="BDD09874.1"/>
    <property type="molecule type" value="Genomic_DNA"/>
</dbReference>
<dbReference type="KEGG" id="fax:FUAX_23060"/>
<feature type="domain" description="RNA polymerase sigma factor 70 region 4 type 2" evidence="8">
    <location>
        <begin position="121"/>
        <end position="171"/>
    </location>
</feature>
<dbReference type="PROSITE" id="PS01063">
    <property type="entry name" value="SIGMA70_ECF"/>
    <property type="match status" value="1"/>
</dbReference>
<proteinExistence type="inferred from homology"/>
<dbReference type="InterPro" id="IPR013324">
    <property type="entry name" value="RNA_pol_sigma_r3/r4-like"/>
</dbReference>
<evidence type="ECO:0000256" key="3">
    <source>
        <dbReference type="ARBA" id="ARBA00023082"/>
    </source>
</evidence>
<dbReference type="Pfam" id="PF08281">
    <property type="entry name" value="Sigma70_r4_2"/>
    <property type="match status" value="1"/>
</dbReference>
<keyword evidence="10" id="KW-1185">Reference proteome</keyword>
<keyword evidence="4 6" id="KW-0238">DNA-binding</keyword>
<dbReference type="InterPro" id="IPR013249">
    <property type="entry name" value="RNA_pol_sigma70_r4_t2"/>
</dbReference>
<dbReference type="RefSeq" id="WP_338391459.1">
    <property type="nucleotide sequence ID" value="NZ_AP025314.1"/>
</dbReference>
<dbReference type="InterPro" id="IPR007627">
    <property type="entry name" value="RNA_pol_sigma70_r2"/>
</dbReference>
<dbReference type="GO" id="GO:0000428">
    <property type="term" value="C:DNA-directed RNA polymerase complex"/>
    <property type="evidence" value="ECO:0007669"/>
    <property type="project" value="UniProtKB-KW"/>
</dbReference>
<dbReference type="InterPro" id="IPR039425">
    <property type="entry name" value="RNA_pol_sigma-70-like"/>
</dbReference>
<evidence type="ECO:0000313" key="10">
    <source>
        <dbReference type="Proteomes" id="UP001348817"/>
    </source>
</evidence>
<dbReference type="GO" id="GO:0003677">
    <property type="term" value="F:DNA binding"/>
    <property type="evidence" value="ECO:0007669"/>
    <property type="project" value="UniProtKB-KW"/>
</dbReference>
<evidence type="ECO:0000259" key="8">
    <source>
        <dbReference type="Pfam" id="PF08281"/>
    </source>
</evidence>
<evidence type="ECO:0000256" key="1">
    <source>
        <dbReference type="ARBA" id="ARBA00010641"/>
    </source>
</evidence>
<keyword evidence="9" id="KW-0240">DNA-directed RNA polymerase</keyword>
<evidence type="ECO:0000256" key="2">
    <source>
        <dbReference type="ARBA" id="ARBA00023015"/>
    </source>
</evidence>
<dbReference type="InterPro" id="IPR013325">
    <property type="entry name" value="RNA_pol_sigma_r2"/>
</dbReference>
<dbReference type="NCBIfam" id="TIGR02937">
    <property type="entry name" value="sigma70-ECF"/>
    <property type="match status" value="1"/>
</dbReference>
<dbReference type="Gene3D" id="1.10.10.10">
    <property type="entry name" value="Winged helix-like DNA-binding domain superfamily/Winged helix DNA-binding domain"/>
    <property type="match status" value="1"/>
</dbReference>
<keyword evidence="2 6" id="KW-0805">Transcription regulation</keyword>
<dbReference type="SUPFAM" id="SSF88946">
    <property type="entry name" value="Sigma2 domain of RNA polymerase sigma factors"/>
    <property type="match status" value="1"/>
</dbReference>
<evidence type="ECO:0000256" key="4">
    <source>
        <dbReference type="ARBA" id="ARBA00023125"/>
    </source>
</evidence>